<evidence type="ECO:0000313" key="3">
    <source>
        <dbReference type="EMBL" id="TGK39738.1"/>
    </source>
</evidence>
<keyword evidence="3" id="KW-0645">Protease</keyword>
<proteinExistence type="predicted"/>
<dbReference type="Pfam" id="PF02517">
    <property type="entry name" value="Rce1-like"/>
    <property type="match status" value="1"/>
</dbReference>
<keyword evidence="3" id="KW-0482">Metalloprotease</keyword>
<dbReference type="GO" id="GO:0006508">
    <property type="term" value="P:proteolysis"/>
    <property type="evidence" value="ECO:0007669"/>
    <property type="project" value="UniProtKB-KW"/>
</dbReference>
<dbReference type="OrthoDB" id="118729at2"/>
<comment type="caution">
    <text evidence="3">The sequence shown here is derived from an EMBL/GenBank/DDBJ whole genome shotgun (WGS) entry which is preliminary data.</text>
</comment>
<feature type="domain" description="CAAX prenyl protease 2/Lysostaphin resistance protein A-like" evidence="2">
    <location>
        <begin position="147"/>
        <end position="239"/>
    </location>
</feature>
<feature type="transmembrane region" description="Helical" evidence="1">
    <location>
        <begin position="12"/>
        <end position="30"/>
    </location>
</feature>
<name>A0A4R9H4C8_9LEPT</name>
<keyword evidence="1" id="KW-0812">Transmembrane</keyword>
<dbReference type="Proteomes" id="UP000298097">
    <property type="component" value="Unassembled WGS sequence"/>
</dbReference>
<dbReference type="GO" id="GO:0080120">
    <property type="term" value="P:CAAX-box protein maturation"/>
    <property type="evidence" value="ECO:0007669"/>
    <property type="project" value="UniProtKB-ARBA"/>
</dbReference>
<feature type="transmembrane region" description="Helical" evidence="1">
    <location>
        <begin position="39"/>
        <end position="61"/>
    </location>
</feature>
<dbReference type="GO" id="GO:0004175">
    <property type="term" value="F:endopeptidase activity"/>
    <property type="evidence" value="ECO:0007669"/>
    <property type="project" value="UniProtKB-ARBA"/>
</dbReference>
<dbReference type="InterPro" id="IPR003675">
    <property type="entry name" value="Rce1/LyrA-like_dom"/>
</dbReference>
<gene>
    <name evidence="3" type="ORF">EHO65_11080</name>
</gene>
<dbReference type="GO" id="GO:0008237">
    <property type="term" value="F:metallopeptidase activity"/>
    <property type="evidence" value="ECO:0007669"/>
    <property type="project" value="UniProtKB-KW"/>
</dbReference>
<evidence type="ECO:0000259" key="2">
    <source>
        <dbReference type="Pfam" id="PF02517"/>
    </source>
</evidence>
<protein>
    <submittedName>
        <fullName evidence="3">CPBP family intramembrane metalloprotease</fullName>
    </submittedName>
</protein>
<organism evidence="3 4">
    <name type="scientific">Leptospira andrefontaineae</name>
    <dbReference type="NCBI Taxonomy" id="2484976"/>
    <lineage>
        <taxon>Bacteria</taxon>
        <taxon>Pseudomonadati</taxon>
        <taxon>Spirochaetota</taxon>
        <taxon>Spirochaetia</taxon>
        <taxon>Leptospirales</taxon>
        <taxon>Leptospiraceae</taxon>
        <taxon>Leptospira</taxon>
    </lineage>
</organism>
<reference evidence="3" key="1">
    <citation type="journal article" date="2019" name="PLoS Negl. Trop. Dis.">
        <title>Revisiting the worldwide diversity of Leptospira species in the environment.</title>
        <authorList>
            <person name="Vincent A.T."/>
            <person name="Schiettekatte O."/>
            <person name="Bourhy P."/>
            <person name="Veyrier F.J."/>
            <person name="Picardeau M."/>
        </authorList>
    </citation>
    <scope>NUCLEOTIDE SEQUENCE [LARGE SCALE GENOMIC DNA]</scope>
    <source>
        <strain evidence="3">201800301</strain>
    </source>
</reference>
<keyword evidence="1" id="KW-1133">Transmembrane helix</keyword>
<keyword evidence="1" id="KW-0472">Membrane</keyword>
<feature type="transmembrane region" description="Helical" evidence="1">
    <location>
        <begin position="73"/>
        <end position="92"/>
    </location>
</feature>
<evidence type="ECO:0000256" key="1">
    <source>
        <dbReference type="SAM" id="Phobius"/>
    </source>
</evidence>
<evidence type="ECO:0000313" key="4">
    <source>
        <dbReference type="Proteomes" id="UP000298097"/>
    </source>
</evidence>
<accession>A0A4R9H4C8</accession>
<dbReference type="RefSeq" id="WP_135774288.1">
    <property type="nucleotide sequence ID" value="NZ_RQEY01000016.1"/>
</dbReference>
<dbReference type="EMBL" id="RQEY01000016">
    <property type="protein sequence ID" value="TGK39738.1"/>
    <property type="molecule type" value="Genomic_DNA"/>
</dbReference>
<keyword evidence="4" id="KW-1185">Reference proteome</keyword>
<sequence>MDLSQLSPLIHYFLRVTPALVFAGIFWFVIKPEPKLRILIYILLFVLFRDAMTGAGLWSIGSEGGFWIRLSKSSLILVTLGATSIVLVFILWKFDIENRRWVLWFRGNQVFGVLLGLLSSVAIALPVWILNRSLSGGGIPGGEVDVSLLLPMLWFSLAGNLYEEFLFRGYIRGIAEEKFGWLRASFISGISFAFFHIFLASTVTSIGFPLLVFTLWEGCICGFLASRYGLLSSAIAHGFGIWILASGVI</sequence>
<keyword evidence="3" id="KW-0378">Hydrolase</keyword>
<dbReference type="AlphaFoldDB" id="A0A4R9H4C8"/>
<feature type="transmembrane region" description="Helical" evidence="1">
    <location>
        <begin position="104"/>
        <end position="128"/>
    </location>
</feature>